<dbReference type="PANTHER" id="PTHR37306:SF1">
    <property type="entry name" value="COLICIN V PRODUCTION PROTEIN"/>
    <property type="match status" value="1"/>
</dbReference>
<keyword evidence="3 5" id="KW-1133">Transmembrane helix</keyword>
<evidence type="ECO:0000256" key="1">
    <source>
        <dbReference type="ARBA" id="ARBA00004141"/>
    </source>
</evidence>
<gene>
    <name evidence="6" type="ORF">LBLM1_08295</name>
</gene>
<evidence type="ECO:0000256" key="4">
    <source>
        <dbReference type="ARBA" id="ARBA00023136"/>
    </source>
</evidence>
<keyword evidence="7" id="KW-1185">Reference proteome</keyword>
<proteinExistence type="predicted"/>
<dbReference type="EMBL" id="CP011013">
    <property type="protein sequence ID" value="AJT50960.1"/>
    <property type="molecule type" value="Genomic_DNA"/>
</dbReference>
<accession>A0A0D4CLZ9</accession>
<evidence type="ECO:0000256" key="2">
    <source>
        <dbReference type="ARBA" id="ARBA00022692"/>
    </source>
</evidence>
<dbReference type="GO" id="GO:0016020">
    <property type="term" value="C:membrane"/>
    <property type="evidence" value="ECO:0007669"/>
    <property type="project" value="UniProtKB-SubCell"/>
</dbReference>
<dbReference type="HOGENOM" id="CLU_092720_3_1_9"/>
<dbReference type="GO" id="GO:0009403">
    <property type="term" value="P:toxin biosynthetic process"/>
    <property type="evidence" value="ECO:0007669"/>
    <property type="project" value="InterPro"/>
</dbReference>
<keyword evidence="4 5" id="KW-0472">Membrane</keyword>
<evidence type="ECO:0000313" key="6">
    <source>
        <dbReference type="EMBL" id="AJT50960.1"/>
    </source>
</evidence>
<evidence type="ECO:0000256" key="5">
    <source>
        <dbReference type="SAM" id="Phobius"/>
    </source>
</evidence>
<feature type="transmembrane region" description="Helical" evidence="5">
    <location>
        <begin position="79"/>
        <end position="101"/>
    </location>
</feature>
<name>A0A0D4CLZ9_LIMMU</name>
<dbReference type="PANTHER" id="PTHR37306">
    <property type="entry name" value="COLICIN V PRODUCTION PROTEIN"/>
    <property type="match status" value="1"/>
</dbReference>
<dbReference type="Pfam" id="PF02674">
    <property type="entry name" value="Colicin_V"/>
    <property type="match status" value="1"/>
</dbReference>
<dbReference type="AlphaFoldDB" id="A0A0D4CLZ9"/>
<dbReference type="STRING" id="1130798.LBLM1_08295"/>
<reference evidence="6 7" key="1">
    <citation type="journal article" date="2012" name="J. Bacteriol.">
        <title>Genome sequence of Lactobacillus mucosae LM1, isolated from piglet feces.</title>
        <authorList>
            <person name="Lee J.H."/>
            <person name="Valeriano V.D."/>
            <person name="Shin Y.R."/>
            <person name="Chae J.P."/>
            <person name="Kim G.B."/>
            <person name="Ham J.S."/>
            <person name="Chun J."/>
            <person name="Kang D.K."/>
        </authorList>
    </citation>
    <scope>NUCLEOTIDE SEQUENCE [LARGE SCALE GENOMIC DNA]</scope>
    <source>
        <strain evidence="6 7">LM1</strain>
    </source>
</reference>
<organism evidence="6 7">
    <name type="scientific">Limosilactobacillus mucosae LM1</name>
    <dbReference type="NCBI Taxonomy" id="1130798"/>
    <lineage>
        <taxon>Bacteria</taxon>
        <taxon>Bacillati</taxon>
        <taxon>Bacillota</taxon>
        <taxon>Bacilli</taxon>
        <taxon>Lactobacillales</taxon>
        <taxon>Lactobacillaceae</taxon>
        <taxon>Limosilactobacillus</taxon>
    </lineage>
</organism>
<dbReference type="Proteomes" id="UP000003645">
    <property type="component" value="Chromosome"/>
</dbReference>
<protein>
    <submittedName>
        <fullName evidence="6">Colicin V synthesis protein</fullName>
    </submittedName>
</protein>
<dbReference type="RefSeq" id="WP_006500226.1">
    <property type="nucleotide sequence ID" value="NZ_CP011013.1"/>
</dbReference>
<dbReference type="InterPro" id="IPR003825">
    <property type="entry name" value="Colicin-V_CvpA"/>
</dbReference>
<evidence type="ECO:0000256" key="3">
    <source>
        <dbReference type="ARBA" id="ARBA00022989"/>
    </source>
</evidence>
<dbReference type="OrthoDB" id="2143375at2"/>
<keyword evidence="2 5" id="KW-0812">Transmembrane</keyword>
<dbReference type="KEGG" id="lmu:LBLM1_08295"/>
<comment type="subcellular location">
    <subcellularLocation>
        <location evidence="1">Membrane</location>
        <topology evidence="1">Multi-pass membrane protein</topology>
    </subcellularLocation>
</comment>
<sequence length="177" mass="19355">MILTTVILVLLIGCWVNGTNRGLLGMLISTCTYLISWLAAKVGARFLGGALAEFLPQIGSNTTGSVSGSLLSSIDPTSFFYNGLAFMIIFSTISFFGHWLLKRTNWLNRLPVLGSANRWAGGALDVLVGYLIIFMFLMIFQLFPSQWWQDQLAQSGIAQLMIRDTPGMAKAALQLLG</sequence>
<feature type="transmembrane region" description="Helical" evidence="5">
    <location>
        <begin position="122"/>
        <end position="143"/>
    </location>
</feature>
<evidence type="ECO:0000313" key="7">
    <source>
        <dbReference type="Proteomes" id="UP000003645"/>
    </source>
</evidence>